<accession>A0A521EQG4</accession>
<dbReference type="GO" id="GO:0003700">
    <property type="term" value="F:DNA-binding transcription factor activity"/>
    <property type="evidence" value="ECO:0007669"/>
    <property type="project" value="TreeGrafter"/>
</dbReference>
<dbReference type="Pfam" id="PF02082">
    <property type="entry name" value="Rrf2"/>
    <property type="match status" value="1"/>
</dbReference>
<evidence type="ECO:0000313" key="1">
    <source>
        <dbReference type="EMBL" id="SMO86168.1"/>
    </source>
</evidence>
<dbReference type="GO" id="GO:0005829">
    <property type="term" value="C:cytosol"/>
    <property type="evidence" value="ECO:0007669"/>
    <property type="project" value="TreeGrafter"/>
</dbReference>
<sequence length="154" mass="16809">MLLSKSCIYGMRGALYLASSSNSKYISIKQISNDLDISPHFLTKIMQELTKAGLLESQKGPKGGVRLKKDGNEVALVEIVAAIDGMDLLTECALGLPGCGTAKPCPLHEQWADTRDEIRVMLEETTLTDLARKGKEGNLRITADGTFDWLPKDN</sequence>
<dbReference type="EMBL" id="FXTH01000018">
    <property type="protein sequence ID" value="SMO86168.1"/>
    <property type="molecule type" value="Genomic_DNA"/>
</dbReference>
<dbReference type="InterPro" id="IPR000944">
    <property type="entry name" value="Tscrpt_reg_Rrf2"/>
</dbReference>
<organism evidence="1 2">
    <name type="scientific">Fodinibius sediminis</name>
    <dbReference type="NCBI Taxonomy" id="1214077"/>
    <lineage>
        <taxon>Bacteria</taxon>
        <taxon>Pseudomonadati</taxon>
        <taxon>Balneolota</taxon>
        <taxon>Balneolia</taxon>
        <taxon>Balneolales</taxon>
        <taxon>Balneolaceae</taxon>
        <taxon>Fodinibius</taxon>
    </lineage>
</organism>
<dbReference type="PANTHER" id="PTHR33221">
    <property type="entry name" value="WINGED HELIX-TURN-HELIX TRANSCRIPTIONAL REGULATOR, RRF2 FAMILY"/>
    <property type="match status" value="1"/>
</dbReference>
<dbReference type="InterPro" id="IPR030489">
    <property type="entry name" value="TR_Rrf2-type_CS"/>
</dbReference>
<dbReference type="PROSITE" id="PS01332">
    <property type="entry name" value="HTH_RRF2_1"/>
    <property type="match status" value="1"/>
</dbReference>
<dbReference type="AlphaFoldDB" id="A0A521EQG4"/>
<gene>
    <name evidence="1" type="ORF">SAMN06265218_11828</name>
</gene>
<reference evidence="1 2" key="1">
    <citation type="submission" date="2017-05" db="EMBL/GenBank/DDBJ databases">
        <authorList>
            <person name="Varghese N."/>
            <person name="Submissions S."/>
        </authorList>
    </citation>
    <scope>NUCLEOTIDE SEQUENCE [LARGE SCALE GENOMIC DNA]</scope>
    <source>
        <strain evidence="1 2">DSM 21194</strain>
    </source>
</reference>
<proteinExistence type="predicted"/>
<dbReference type="SUPFAM" id="SSF46785">
    <property type="entry name" value="Winged helix' DNA-binding domain"/>
    <property type="match status" value="1"/>
</dbReference>
<evidence type="ECO:0000313" key="2">
    <source>
        <dbReference type="Proteomes" id="UP000317593"/>
    </source>
</evidence>
<dbReference type="PANTHER" id="PTHR33221:SF13">
    <property type="entry name" value="TRANSCRIPTIONAL REGULATOR-RELATED"/>
    <property type="match status" value="1"/>
</dbReference>
<dbReference type="InterPro" id="IPR036388">
    <property type="entry name" value="WH-like_DNA-bd_sf"/>
</dbReference>
<keyword evidence="2" id="KW-1185">Reference proteome</keyword>
<dbReference type="PROSITE" id="PS51197">
    <property type="entry name" value="HTH_RRF2_2"/>
    <property type="match status" value="1"/>
</dbReference>
<dbReference type="OrthoDB" id="9808360at2"/>
<dbReference type="Proteomes" id="UP000317593">
    <property type="component" value="Unassembled WGS sequence"/>
</dbReference>
<dbReference type="InterPro" id="IPR036390">
    <property type="entry name" value="WH_DNA-bd_sf"/>
</dbReference>
<dbReference type="Gene3D" id="1.10.10.10">
    <property type="entry name" value="Winged helix-like DNA-binding domain superfamily/Winged helix DNA-binding domain"/>
    <property type="match status" value="1"/>
</dbReference>
<protein>
    <submittedName>
        <fullName evidence="1">Transcriptional regulator, BadM/Rrf2 family</fullName>
    </submittedName>
</protein>
<dbReference type="NCBIfam" id="TIGR00738">
    <property type="entry name" value="rrf2_super"/>
    <property type="match status" value="1"/>
</dbReference>
<dbReference type="RefSeq" id="WP_142715686.1">
    <property type="nucleotide sequence ID" value="NZ_FXTH01000018.1"/>
</dbReference>
<name>A0A521EQG4_9BACT</name>